<dbReference type="GO" id="GO:0008897">
    <property type="term" value="F:holo-[acyl-carrier-protein] synthase activity"/>
    <property type="evidence" value="ECO:0007669"/>
    <property type="project" value="InterPro"/>
</dbReference>
<evidence type="ECO:0000313" key="4">
    <source>
        <dbReference type="Proteomes" id="UP000297736"/>
    </source>
</evidence>
<evidence type="ECO:0000259" key="2">
    <source>
        <dbReference type="Pfam" id="PF01648"/>
    </source>
</evidence>
<evidence type="ECO:0000256" key="1">
    <source>
        <dbReference type="ARBA" id="ARBA00022679"/>
    </source>
</evidence>
<evidence type="ECO:0000313" key="3">
    <source>
        <dbReference type="EMBL" id="TGD36361.1"/>
    </source>
</evidence>
<organism evidence="3 4">
    <name type="scientific">Brevibacterium aurantiacum</name>
    <dbReference type="NCBI Taxonomy" id="273384"/>
    <lineage>
        <taxon>Bacteria</taxon>
        <taxon>Bacillati</taxon>
        <taxon>Actinomycetota</taxon>
        <taxon>Actinomycetes</taxon>
        <taxon>Micrococcales</taxon>
        <taxon>Brevibacteriaceae</taxon>
        <taxon>Brevibacterium</taxon>
    </lineage>
</organism>
<dbReference type="SUPFAM" id="SSF56214">
    <property type="entry name" value="4'-phosphopantetheinyl transferase"/>
    <property type="match status" value="1"/>
</dbReference>
<name>A0A4Z0KGI5_BREAU</name>
<reference evidence="3 4" key="1">
    <citation type="submission" date="2018-10" db="EMBL/GenBank/DDBJ databases">
        <title>Brevibacterium genomes from Austrain hard cheese rinds.</title>
        <authorList>
            <person name="Anast J.M."/>
            <person name="Dzieciol M."/>
            <person name="Schultz D.L."/>
            <person name="Mann E."/>
            <person name="Wagner M."/>
            <person name="Schmitz-Esser S."/>
        </authorList>
    </citation>
    <scope>NUCLEOTIDE SEQUENCE [LARGE SCALE GENOMIC DNA]</scope>
    <source>
        <strain evidence="3 4">L261</strain>
    </source>
</reference>
<dbReference type="GO" id="GO:0000287">
    <property type="term" value="F:magnesium ion binding"/>
    <property type="evidence" value="ECO:0007669"/>
    <property type="project" value="InterPro"/>
</dbReference>
<dbReference type="Gene3D" id="3.90.470.20">
    <property type="entry name" value="4'-phosphopantetheinyl transferase domain"/>
    <property type="match status" value="1"/>
</dbReference>
<dbReference type="InterPro" id="IPR008278">
    <property type="entry name" value="4-PPantetheinyl_Trfase_dom"/>
</dbReference>
<proteinExistence type="predicted"/>
<dbReference type="Proteomes" id="UP000297736">
    <property type="component" value="Unassembled WGS sequence"/>
</dbReference>
<accession>A0A4Z0KGI5</accession>
<dbReference type="AlphaFoldDB" id="A0A4Z0KGI5"/>
<gene>
    <name evidence="3" type="ORF">EB834_20020</name>
</gene>
<protein>
    <submittedName>
        <fullName evidence="3">Holo-ACP synthase</fullName>
    </submittedName>
</protein>
<dbReference type="InterPro" id="IPR037143">
    <property type="entry name" value="4-PPantetheinyl_Trfase_dom_sf"/>
</dbReference>
<feature type="domain" description="4'-phosphopantetheinyl transferase" evidence="2">
    <location>
        <begin position="6"/>
        <end position="93"/>
    </location>
</feature>
<dbReference type="Pfam" id="PF01648">
    <property type="entry name" value="ACPS"/>
    <property type="match status" value="1"/>
</dbReference>
<keyword evidence="1" id="KW-0808">Transferase</keyword>
<sequence length="124" mass="13445">MILRNGVDIVDLTDLQRRMDRSQNDLLAAFLTKAEQDYVNGRVDRAGTRWAAKEATMKSLGLGLDVIGPHDVEVVDNGGAPGLILHGGAIRRARELNLTIWTLSLSHTPQFAIASVVAFGESHA</sequence>
<dbReference type="RefSeq" id="WP_135448603.1">
    <property type="nucleotide sequence ID" value="NZ_RHFF01000040.1"/>
</dbReference>
<dbReference type="EMBL" id="RHFF01000040">
    <property type="protein sequence ID" value="TGD36361.1"/>
    <property type="molecule type" value="Genomic_DNA"/>
</dbReference>
<comment type="caution">
    <text evidence="3">The sequence shown here is derived from an EMBL/GenBank/DDBJ whole genome shotgun (WGS) entry which is preliminary data.</text>
</comment>